<dbReference type="InterPro" id="IPR036116">
    <property type="entry name" value="FN3_sf"/>
</dbReference>
<dbReference type="PANTHER" id="PTHR43806:SF11">
    <property type="entry name" value="CEREVISIN-RELATED"/>
    <property type="match status" value="1"/>
</dbReference>
<dbReference type="PROSITE" id="PS51892">
    <property type="entry name" value="SUBTILASE"/>
    <property type="match status" value="1"/>
</dbReference>
<dbReference type="PROSITE" id="PS00138">
    <property type="entry name" value="SUBTILASE_SER"/>
    <property type="match status" value="1"/>
</dbReference>
<evidence type="ECO:0000256" key="3">
    <source>
        <dbReference type="ARBA" id="ARBA00022801"/>
    </source>
</evidence>
<accession>A0ABR7F036</accession>
<dbReference type="InterPro" id="IPR023827">
    <property type="entry name" value="Peptidase_S8_Asp-AS"/>
</dbReference>
<dbReference type="InterPro" id="IPR015915">
    <property type="entry name" value="Kelch-typ_b-propeller"/>
</dbReference>
<dbReference type="Gene3D" id="2.60.40.10">
    <property type="entry name" value="Immunoglobulins"/>
    <property type="match status" value="1"/>
</dbReference>
<dbReference type="Pfam" id="PF00082">
    <property type="entry name" value="Peptidase_S8"/>
    <property type="match status" value="2"/>
</dbReference>
<evidence type="ECO:0000256" key="5">
    <source>
        <dbReference type="PROSITE-ProRule" id="PRU01240"/>
    </source>
</evidence>
<dbReference type="InterPro" id="IPR003961">
    <property type="entry name" value="FN3_dom"/>
</dbReference>
<feature type="chain" id="PRO_5047328316" evidence="7">
    <location>
        <begin position="27"/>
        <end position="1277"/>
    </location>
</feature>
<dbReference type="InterPro" id="IPR022398">
    <property type="entry name" value="Peptidase_S8_His-AS"/>
</dbReference>
<dbReference type="InterPro" id="IPR023828">
    <property type="entry name" value="Peptidase_S8_Ser-AS"/>
</dbReference>
<comment type="similarity">
    <text evidence="1 5 6">Belongs to the peptidase S8 family.</text>
</comment>
<keyword evidence="2 5" id="KW-0645">Protease</keyword>
<proteinExistence type="inferred from homology"/>
<dbReference type="CDD" id="cd00063">
    <property type="entry name" value="FN3"/>
    <property type="match status" value="1"/>
</dbReference>
<sequence>MKRMAKKAMALTLAMCLTCTAVPTMANQSLKVTKEKKAVKSSRNYVEGQAIVMYGNTKTSTRSAGSNIADDDMEVVETYVFNSDTSVNAKSADKVSDNGFSVSLVKSDKYSTKELISILKRKSNVKYAEPNYKIKASDYNDSYYKYLWGLDNKGQNNGTEGIDVNADTPLLDNKDNKERVIAIVDTGINYQHEDLKDIVWNNPYNNRKLYGEHGYDFVNYDTDPMDDNGHGSHCAGIAAGKSNNGVGIAGIAKSNNIKVMALKILNEEGSGSGMGAIGAYNYIYKAQQLGVNVVAVNNSWGGSADEEDEIIKNLIELVGKKGAISVCAAGNDNSDNDKNLMDNYPSTIDSPYIISVAASNEKDELAGFSNYGTESVDIAAPGTDILSTVSYNCFNPGIYDNKDKLCSTYVNFDNESILNVFNEEGKMVATPENNEVAYGTLSESDGTMNVSTTNSEYFGEKSYNNKSLKWEIKGAQKDGMYFMCLPYTMKSSDTGTSASVMVKVSGPKATNDDWLVGNDSVIYAIDCKLDKNGKVDISDLDTLEDGVFASAYIDENGNYWSHLSGEVSSKSKKDEQHVILLCVSSYEEGDFAVYVDNWGISRENVSPDEFGMYDYYNGTSMATPYVTGAVAAVANAYTNENALQIKARILGSTRNNDNFKGKISTGGALDLSKIGKPGMTIDKVLLNGKKQIEISGYYTDNAEVYINDKKINVIYNNGKTIVVDGKSYQNKSLKVKLIKGDRTYEKECFFATGSAFTKGPSVEADLNGGQMISNGGNLVYIDSTGSVSVGMTYKDDETGKDEFFWRGGGFTFTPDVFGKEYENVADANVYSETDYVCSNGVVYGCITLDQGFAQNTILSYYDDEKGWKKLANMPKEKEELSGVILAAYNGELYLMGGVDENDNFSKTVMKYSTTSKKWSVTESLSEGRAYSRAMQVGKKLIVTLGSDGTMNAPYNLIYDGTKWTKSKANIGKSIDTKIIEGRNKKFAVIMGEIGLVKGGIIYTNLRVDSLGDTFTYDIAKDKFITSKYALNASNLEFDNLYATTAGDKLYVVYGFAMADDDGKEFGSNKSKLSNKDFYDEDDYEDDAKILCIPIDSGAVYVEDTSEFGAYVEGTGYYLPGDTVTLKAAVMDKKLNISQFIVNGKSVKKGKTGYVYTARAYDLPAKITASVKAEYTDIYIKPGKTSITKAVRAKNNRSIKLTLKKAGTATGYQIKYSTSKKFGKKVTKTVNTKKNKAVIKKLNAKKTYYIKARAYRKTGKSKKYGSWSKVKTVKVKKK</sequence>
<evidence type="ECO:0000259" key="8">
    <source>
        <dbReference type="PROSITE" id="PS50853"/>
    </source>
</evidence>
<protein>
    <submittedName>
        <fullName evidence="9">S8 family serine peptidase</fullName>
    </submittedName>
</protein>
<dbReference type="PRINTS" id="PR00723">
    <property type="entry name" value="SUBTILISIN"/>
</dbReference>
<evidence type="ECO:0000256" key="7">
    <source>
        <dbReference type="SAM" id="SignalP"/>
    </source>
</evidence>
<evidence type="ECO:0000313" key="9">
    <source>
        <dbReference type="EMBL" id="MBC5666973.1"/>
    </source>
</evidence>
<keyword evidence="3 5" id="KW-0378">Hydrolase</keyword>
<dbReference type="InterPro" id="IPR036852">
    <property type="entry name" value="Peptidase_S8/S53_dom_sf"/>
</dbReference>
<dbReference type="InterPro" id="IPR015500">
    <property type="entry name" value="Peptidase_S8_subtilisin-rel"/>
</dbReference>
<keyword evidence="10" id="KW-1185">Reference proteome</keyword>
<evidence type="ECO:0000256" key="2">
    <source>
        <dbReference type="ARBA" id="ARBA00022670"/>
    </source>
</evidence>
<evidence type="ECO:0000256" key="4">
    <source>
        <dbReference type="ARBA" id="ARBA00022825"/>
    </source>
</evidence>
<keyword evidence="7" id="KW-0732">Signal</keyword>
<dbReference type="RefSeq" id="WP_186839980.1">
    <property type="nucleotide sequence ID" value="NZ_JACOOZ010000002.1"/>
</dbReference>
<dbReference type="Pfam" id="PF01344">
    <property type="entry name" value="Kelch_1"/>
    <property type="match status" value="1"/>
</dbReference>
<dbReference type="SUPFAM" id="SSF49265">
    <property type="entry name" value="Fibronectin type III"/>
    <property type="match status" value="1"/>
</dbReference>
<comment type="caution">
    <text evidence="9">The sequence shown here is derived from an EMBL/GenBank/DDBJ whole genome shotgun (WGS) entry which is preliminary data.</text>
</comment>
<keyword evidence="4 5" id="KW-0720">Serine protease</keyword>
<dbReference type="PROSITE" id="PS00137">
    <property type="entry name" value="SUBTILASE_HIS"/>
    <property type="match status" value="1"/>
</dbReference>
<organism evidence="9 10">
    <name type="scientific">Eubacterium segne</name>
    <dbReference type="NCBI Taxonomy" id="2763045"/>
    <lineage>
        <taxon>Bacteria</taxon>
        <taxon>Bacillati</taxon>
        <taxon>Bacillota</taxon>
        <taxon>Clostridia</taxon>
        <taxon>Eubacteriales</taxon>
        <taxon>Eubacteriaceae</taxon>
        <taxon>Eubacterium</taxon>
    </lineage>
</organism>
<dbReference type="PROSITE" id="PS00136">
    <property type="entry name" value="SUBTILASE_ASP"/>
    <property type="match status" value="1"/>
</dbReference>
<gene>
    <name evidence="9" type="ORF">H8S00_03065</name>
</gene>
<dbReference type="PANTHER" id="PTHR43806">
    <property type="entry name" value="PEPTIDASE S8"/>
    <property type="match status" value="1"/>
</dbReference>
<reference evidence="9 10" key="1">
    <citation type="submission" date="2020-08" db="EMBL/GenBank/DDBJ databases">
        <title>Genome public.</title>
        <authorList>
            <person name="Liu C."/>
            <person name="Sun Q."/>
        </authorList>
    </citation>
    <scope>NUCLEOTIDE SEQUENCE [LARGE SCALE GENOMIC DNA]</scope>
    <source>
        <strain evidence="9 10">BX4</strain>
    </source>
</reference>
<feature type="signal peptide" evidence="7">
    <location>
        <begin position="1"/>
        <end position="26"/>
    </location>
</feature>
<evidence type="ECO:0000256" key="6">
    <source>
        <dbReference type="RuleBase" id="RU003355"/>
    </source>
</evidence>
<dbReference type="InterPro" id="IPR013783">
    <property type="entry name" value="Ig-like_fold"/>
</dbReference>
<dbReference type="PROSITE" id="PS50853">
    <property type="entry name" value="FN3"/>
    <property type="match status" value="1"/>
</dbReference>
<feature type="active site" description="Charge relay system" evidence="5">
    <location>
        <position position="185"/>
    </location>
</feature>
<feature type="active site" description="Charge relay system" evidence="5">
    <location>
        <position position="620"/>
    </location>
</feature>
<dbReference type="Gene3D" id="2.120.10.80">
    <property type="entry name" value="Kelch-type beta propeller"/>
    <property type="match status" value="1"/>
</dbReference>
<dbReference type="Proteomes" id="UP000597877">
    <property type="component" value="Unassembled WGS sequence"/>
</dbReference>
<feature type="active site" description="Charge relay system" evidence="5">
    <location>
        <position position="230"/>
    </location>
</feature>
<dbReference type="SUPFAM" id="SSF52743">
    <property type="entry name" value="Subtilisin-like"/>
    <property type="match status" value="2"/>
</dbReference>
<dbReference type="InterPro" id="IPR006652">
    <property type="entry name" value="Kelch_1"/>
</dbReference>
<name>A0ABR7F036_9FIRM</name>
<feature type="domain" description="Fibronectin type-III" evidence="8">
    <location>
        <begin position="1182"/>
        <end position="1277"/>
    </location>
</feature>
<dbReference type="InterPro" id="IPR000209">
    <property type="entry name" value="Peptidase_S8/S53_dom"/>
</dbReference>
<dbReference type="InterPro" id="IPR050131">
    <property type="entry name" value="Peptidase_S8_subtilisin-like"/>
</dbReference>
<evidence type="ECO:0000256" key="1">
    <source>
        <dbReference type="ARBA" id="ARBA00011073"/>
    </source>
</evidence>
<dbReference type="SUPFAM" id="SSF117281">
    <property type="entry name" value="Kelch motif"/>
    <property type="match status" value="1"/>
</dbReference>
<dbReference type="Gene3D" id="3.40.50.200">
    <property type="entry name" value="Peptidase S8/S53 domain"/>
    <property type="match status" value="2"/>
</dbReference>
<evidence type="ECO:0000313" key="10">
    <source>
        <dbReference type="Proteomes" id="UP000597877"/>
    </source>
</evidence>
<dbReference type="EMBL" id="JACOOZ010000002">
    <property type="protein sequence ID" value="MBC5666973.1"/>
    <property type="molecule type" value="Genomic_DNA"/>
</dbReference>